<accession>A0ABV0I9J9</accession>
<dbReference type="Proteomes" id="UP000234197">
    <property type="component" value="Unassembled WGS sequence"/>
</dbReference>
<organism evidence="1 2">
    <name type="scientific">Veillonella parvula</name>
    <name type="common">Staphylococcus parvulus</name>
    <dbReference type="NCBI Taxonomy" id="29466"/>
    <lineage>
        <taxon>Bacteria</taxon>
        <taxon>Bacillati</taxon>
        <taxon>Bacillota</taxon>
        <taxon>Negativicutes</taxon>
        <taxon>Veillonellales</taxon>
        <taxon>Veillonellaceae</taxon>
        <taxon>Veillonella</taxon>
    </lineage>
</organism>
<evidence type="ECO:0000313" key="1">
    <source>
        <dbReference type="EMBL" id="MEO9178024.1"/>
    </source>
</evidence>
<gene>
    <name evidence="1" type="ORF">CYJ21_003575</name>
</gene>
<comment type="caution">
    <text evidence="1">The sequence shown here is derived from an EMBL/GenBank/DDBJ whole genome shotgun (WGS) entry which is preliminary data.</text>
</comment>
<reference evidence="1 2" key="2">
    <citation type="submission" date="2024-04" db="EMBL/GenBank/DDBJ databases">
        <title>Na.</title>
        <authorList>
            <person name="Choi B."/>
        </authorList>
    </citation>
    <scope>NUCLEOTIDE SEQUENCE [LARGE SCALE GENOMIC DNA]</scope>
    <source>
        <strain evidence="1 2">UMB0138</strain>
    </source>
</reference>
<proteinExistence type="predicted"/>
<reference evidence="2" key="1">
    <citation type="submission" date="2017-12" db="EMBL/GenBank/DDBJ databases">
        <title>Phylogenetic diversity of female urinary microbiome.</title>
        <authorList>
            <person name="Thomas-White K."/>
            <person name="Wolfe A.J."/>
        </authorList>
    </citation>
    <scope>NUCLEOTIDE SEQUENCE [LARGE SCALE GENOMIC DNA]</scope>
    <source>
        <strain evidence="2">UMB0138</strain>
    </source>
</reference>
<evidence type="ECO:0000313" key="2">
    <source>
        <dbReference type="Proteomes" id="UP000234197"/>
    </source>
</evidence>
<dbReference type="EMBL" id="PKMC02000005">
    <property type="protein sequence ID" value="MEO9178024.1"/>
    <property type="molecule type" value="Genomic_DNA"/>
</dbReference>
<keyword evidence="2" id="KW-1185">Reference proteome</keyword>
<name>A0ABV0I9J9_VEIPA</name>
<protein>
    <submittedName>
        <fullName evidence="1">Uncharacterized protein</fullName>
    </submittedName>
</protein>
<dbReference type="RefSeq" id="WP_004698307.1">
    <property type="nucleotide sequence ID" value="NZ_CBCSSV010000003.1"/>
</dbReference>
<sequence length="264" mass="28842">MSEHQIESLRIAIIRNLDNNGSVEELIRILENGVTISYIQEAENPFLSKNVDGTYTIKAEGYFYDDDMFLGVKGLGARIVNKLGINYHVTLMNKDVSLGTTIILDEMATLARAKYSNGSNNERFIFVDTSDKVSVMPVSESKSIFVWTKDALGKSVAQNVLSEVANQPWVGYVYYAENASKITRTVAKVGGPVSIGFLLNDMQNDYQMYSGRELVKAWGANLIPVATGLGGGVVGGSAGPVGFLLLVLLERHLGIIIRIESNLI</sequence>